<gene>
    <name evidence="2" type="ORF">AMJ44_09035</name>
</gene>
<dbReference type="Pfam" id="PF06197">
    <property type="entry name" value="DUF998"/>
    <property type="match status" value="1"/>
</dbReference>
<feature type="transmembrane region" description="Helical" evidence="1">
    <location>
        <begin position="114"/>
        <end position="135"/>
    </location>
</feature>
<protein>
    <recommendedName>
        <fullName evidence="4">DUF998 domain-containing protein</fullName>
    </recommendedName>
</protein>
<evidence type="ECO:0000313" key="2">
    <source>
        <dbReference type="EMBL" id="KPJ66078.1"/>
    </source>
</evidence>
<feature type="transmembrane region" description="Helical" evidence="1">
    <location>
        <begin position="205"/>
        <end position="224"/>
    </location>
</feature>
<dbReference type="EMBL" id="LIZX01000092">
    <property type="protein sequence ID" value="KPJ66078.1"/>
    <property type="molecule type" value="Genomic_DNA"/>
</dbReference>
<dbReference type="PANTHER" id="PTHR42241:SF2">
    <property type="entry name" value="HYPOTHETICAL MEMBRANE PROTEIN, CONSERVED, DUF998 FAMILY"/>
    <property type="match status" value="1"/>
</dbReference>
<keyword evidence="1" id="KW-1133">Transmembrane helix</keyword>
<feature type="transmembrane region" description="Helical" evidence="1">
    <location>
        <begin position="30"/>
        <end position="56"/>
    </location>
</feature>
<organism evidence="2 3">
    <name type="scientific">candidate division WOR-1 bacterium DG_54_3</name>
    <dbReference type="NCBI Taxonomy" id="1703775"/>
    <lineage>
        <taxon>Bacteria</taxon>
        <taxon>Bacillati</taxon>
        <taxon>Saganbacteria</taxon>
    </lineage>
</organism>
<feature type="transmembrane region" description="Helical" evidence="1">
    <location>
        <begin position="76"/>
        <end position="102"/>
    </location>
</feature>
<name>A0A0S7XUE7_UNCSA</name>
<dbReference type="InterPro" id="IPR009339">
    <property type="entry name" value="DUF998"/>
</dbReference>
<keyword evidence="1" id="KW-0812">Transmembrane</keyword>
<proteinExistence type="predicted"/>
<evidence type="ECO:0000256" key="1">
    <source>
        <dbReference type="SAM" id="Phobius"/>
    </source>
</evidence>
<feature type="transmembrane region" description="Helical" evidence="1">
    <location>
        <begin position="141"/>
        <end position="161"/>
    </location>
</feature>
<sequence>MLFFSIKVKAPCHTFLPLTMISKRFVSTRAAGICGILAPIIGLGCIGLAILLSPWFSWTENYLSDLAGSPGDRPIYSAHGLSSLLFNCSLVLAGCLGICFGIGIKKSGMFDSSLGNIGLIFYLLDAGALIGIGIFPETTGAPHTFFSVVFFILVGFCLFFLGLAQLKSFEKRFGWFTMALLIFGLVSIPLFLTPKPLGSNAIAEIIPIISVSLLSIVFGYKLFVMFSEDG</sequence>
<evidence type="ECO:0008006" key="4">
    <source>
        <dbReference type="Google" id="ProtNLM"/>
    </source>
</evidence>
<evidence type="ECO:0000313" key="3">
    <source>
        <dbReference type="Proteomes" id="UP000051861"/>
    </source>
</evidence>
<keyword evidence="1" id="KW-0472">Membrane</keyword>
<accession>A0A0S7XUE7</accession>
<reference evidence="2 3" key="1">
    <citation type="journal article" date="2015" name="Microbiome">
        <title>Genomic resolution of linkages in carbon, nitrogen, and sulfur cycling among widespread estuary sediment bacteria.</title>
        <authorList>
            <person name="Baker B.J."/>
            <person name="Lazar C.S."/>
            <person name="Teske A.P."/>
            <person name="Dick G.J."/>
        </authorList>
    </citation>
    <scope>NUCLEOTIDE SEQUENCE [LARGE SCALE GENOMIC DNA]</scope>
    <source>
        <strain evidence="2">DG_54_3</strain>
    </source>
</reference>
<dbReference type="PANTHER" id="PTHR42241">
    <property type="entry name" value="HYPOTHETICAL MEMBRANE PROTEIN, CONSERVED, DUF998 FAMILY"/>
    <property type="match status" value="1"/>
</dbReference>
<dbReference type="AlphaFoldDB" id="A0A0S7XUE7"/>
<feature type="transmembrane region" description="Helical" evidence="1">
    <location>
        <begin position="173"/>
        <end position="193"/>
    </location>
</feature>
<comment type="caution">
    <text evidence="2">The sequence shown here is derived from an EMBL/GenBank/DDBJ whole genome shotgun (WGS) entry which is preliminary data.</text>
</comment>
<dbReference type="Proteomes" id="UP000051861">
    <property type="component" value="Unassembled WGS sequence"/>
</dbReference>